<evidence type="ECO:0000313" key="2">
    <source>
        <dbReference type="EMBL" id="NMA44723.1"/>
    </source>
</evidence>
<dbReference type="PANTHER" id="PTHR34610:SF3">
    <property type="entry name" value="SSL7007 PROTEIN"/>
    <property type="match status" value="1"/>
</dbReference>
<comment type="caution">
    <text evidence="2">The sequence shown here is derived from an EMBL/GenBank/DDBJ whole genome shotgun (WGS) entry which is preliminary data.</text>
</comment>
<protein>
    <submittedName>
        <fullName evidence="2">Putative toxin-antitoxin system toxin component, PIN family</fullName>
    </submittedName>
</protein>
<dbReference type="Gene3D" id="3.40.50.1010">
    <property type="entry name" value="5'-nuclease"/>
    <property type="match status" value="1"/>
</dbReference>
<dbReference type="SUPFAM" id="SSF88723">
    <property type="entry name" value="PIN domain-like"/>
    <property type="match status" value="1"/>
</dbReference>
<dbReference type="InterPro" id="IPR002716">
    <property type="entry name" value="PIN_dom"/>
</dbReference>
<gene>
    <name evidence="2" type="ORF">GX950_02860</name>
</gene>
<dbReference type="NCBIfam" id="TIGR00305">
    <property type="entry name" value="putative toxin-antitoxin system toxin component, PIN family"/>
    <property type="match status" value="1"/>
</dbReference>
<feature type="domain" description="PIN" evidence="1">
    <location>
        <begin position="8"/>
        <end position="122"/>
    </location>
</feature>
<accession>A0A7K4BZQ9</accession>
<organism evidence="2 3">
    <name type="scientific">Candidatus Iainarchaeum sp</name>
    <dbReference type="NCBI Taxonomy" id="3101447"/>
    <lineage>
        <taxon>Archaea</taxon>
        <taxon>Candidatus Iainarchaeota</taxon>
        <taxon>Candidatus Iainarchaeia</taxon>
        <taxon>Candidatus Iainarchaeales</taxon>
        <taxon>Candidatus Iainarchaeaceae</taxon>
        <taxon>Candidatus Iainarchaeum</taxon>
    </lineage>
</organism>
<dbReference type="InterPro" id="IPR029060">
    <property type="entry name" value="PIN-like_dom_sf"/>
</dbReference>
<dbReference type="PANTHER" id="PTHR34610">
    <property type="entry name" value="SSL7007 PROTEIN"/>
    <property type="match status" value="1"/>
</dbReference>
<evidence type="ECO:0000259" key="1">
    <source>
        <dbReference type="SMART" id="SM00670"/>
    </source>
</evidence>
<dbReference type="Proteomes" id="UP000526302">
    <property type="component" value="Unassembled WGS sequence"/>
</dbReference>
<proteinExistence type="predicted"/>
<name>A0A7K4BZQ9_9ARCH</name>
<sequence length="142" mass="16650">MKSSTKSDKIVLDTNIIISSIICKKGDPATLFEKLINEEIENYTSKEIIEELIEVLNRNEIIKKTKKETRTFILEQYLIHSQIIVPKIKHRIIEHESDNKFIDVAKEANAKYIISGDKHLLEIKEFEKIKIIRAKEYLKKLL</sequence>
<dbReference type="AlphaFoldDB" id="A0A7K4BZQ9"/>
<dbReference type="InterPro" id="IPR002850">
    <property type="entry name" value="PIN_toxin-like"/>
</dbReference>
<reference evidence="2 3" key="1">
    <citation type="journal article" date="2020" name="Biotechnol. Biofuels">
        <title>New insights from the biogas microbiome by comprehensive genome-resolved metagenomics of nearly 1600 species originating from multiple anaerobic digesters.</title>
        <authorList>
            <person name="Campanaro S."/>
            <person name="Treu L."/>
            <person name="Rodriguez-R L.M."/>
            <person name="Kovalovszki A."/>
            <person name="Ziels R.M."/>
            <person name="Maus I."/>
            <person name="Zhu X."/>
            <person name="Kougias P.G."/>
            <person name="Basile A."/>
            <person name="Luo G."/>
            <person name="Schluter A."/>
            <person name="Konstantinidis K.T."/>
            <person name="Angelidaki I."/>
        </authorList>
    </citation>
    <scope>NUCLEOTIDE SEQUENCE [LARGE SCALE GENOMIC DNA]</scope>
    <source>
        <strain evidence="2">AS22ysBPME_79</strain>
    </source>
</reference>
<evidence type="ECO:0000313" key="3">
    <source>
        <dbReference type="Proteomes" id="UP000526302"/>
    </source>
</evidence>
<dbReference type="SMART" id="SM00670">
    <property type="entry name" value="PINc"/>
    <property type="match status" value="1"/>
</dbReference>
<dbReference type="EMBL" id="JAAZKV010000019">
    <property type="protein sequence ID" value="NMA44723.1"/>
    <property type="molecule type" value="Genomic_DNA"/>
</dbReference>
<dbReference type="Pfam" id="PF13470">
    <property type="entry name" value="PIN_3"/>
    <property type="match status" value="1"/>
</dbReference>